<dbReference type="Proteomes" id="UP001595690">
    <property type="component" value="Unassembled WGS sequence"/>
</dbReference>
<evidence type="ECO:0000256" key="1">
    <source>
        <dbReference type="SAM" id="Phobius"/>
    </source>
</evidence>
<dbReference type="RefSeq" id="WP_382371959.1">
    <property type="nucleotide sequence ID" value="NZ_JBHRZI010000011.1"/>
</dbReference>
<organism evidence="2 3">
    <name type="scientific">Lentzea rhizosphaerae</name>
    <dbReference type="NCBI Taxonomy" id="2041025"/>
    <lineage>
        <taxon>Bacteria</taxon>
        <taxon>Bacillati</taxon>
        <taxon>Actinomycetota</taxon>
        <taxon>Actinomycetes</taxon>
        <taxon>Pseudonocardiales</taxon>
        <taxon>Pseudonocardiaceae</taxon>
        <taxon>Lentzea</taxon>
    </lineage>
</organism>
<sequence>MTSPKESGTTPGTITAGYWLVVAGAALWVLAAIYQLSNKQALVDAVKSRTTDTALTPEMIESSATVTLVVVLVVSVVLAALAVWFAVKVKAGTKKSRTGLMITVLLNLFFQMIGNGYAITPALIAMAGLVLFYFRQSTEYLSEREQLT</sequence>
<keyword evidence="1" id="KW-1133">Transmembrane helix</keyword>
<keyword evidence="3" id="KW-1185">Reference proteome</keyword>
<dbReference type="EMBL" id="JBHRZI010000011">
    <property type="protein sequence ID" value="MFC3892196.1"/>
    <property type="molecule type" value="Genomic_DNA"/>
</dbReference>
<feature type="transmembrane region" description="Helical" evidence="1">
    <location>
        <begin position="12"/>
        <end position="34"/>
    </location>
</feature>
<feature type="transmembrane region" description="Helical" evidence="1">
    <location>
        <begin position="64"/>
        <end position="87"/>
    </location>
</feature>
<evidence type="ECO:0000313" key="3">
    <source>
        <dbReference type="Proteomes" id="UP001595690"/>
    </source>
</evidence>
<comment type="caution">
    <text evidence="2">The sequence shown here is derived from an EMBL/GenBank/DDBJ whole genome shotgun (WGS) entry which is preliminary data.</text>
</comment>
<reference evidence="3" key="1">
    <citation type="journal article" date="2019" name="Int. J. Syst. Evol. Microbiol.">
        <title>The Global Catalogue of Microorganisms (GCM) 10K type strain sequencing project: providing services to taxonomists for standard genome sequencing and annotation.</title>
        <authorList>
            <consortium name="The Broad Institute Genomics Platform"/>
            <consortium name="The Broad Institute Genome Sequencing Center for Infectious Disease"/>
            <person name="Wu L."/>
            <person name="Ma J."/>
        </authorList>
    </citation>
    <scope>NUCLEOTIDE SEQUENCE [LARGE SCALE GENOMIC DNA]</scope>
    <source>
        <strain evidence="3">CGMCC 4.7405</strain>
    </source>
</reference>
<keyword evidence="1" id="KW-0812">Transmembrane</keyword>
<name>A0ABV8BPD2_9PSEU</name>
<proteinExistence type="predicted"/>
<protein>
    <submittedName>
        <fullName evidence="2">Uncharacterized protein</fullName>
    </submittedName>
</protein>
<feature type="transmembrane region" description="Helical" evidence="1">
    <location>
        <begin position="108"/>
        <end position="134"/>
    </location>
</feature>
<evidence type="ECO:0000313" key="2">
    <source>
        <dbReference type="EMBL" id="MFC3892196.1"/>
    </source>
</evidence>
<gene>
    <name evidence="2" type="ORF">ACFOWZ_11985</name>
</gene>
<accession>A0ABV8BPD2</accession>
<keyword evidence="1" id="KW-0472">Membrane</keyword>